<keyword evidence="1" id="KW-0732">Signal</keyword>
<evidence type="ECO:0000256" key="1">
    <source>
        <dbReference type="SAM" id="SignalP"/>
    </source>
</evidence>
<dbReference type="AlphaFoldDB" id="A0A420DPU1"/>
<protein>
    <submittedName>
        <fullName evidence="3">Peptidoglycan hydrolase-like protein with peptidoglycan-binding domain</fullName>
    </submittedName>
</protein>
<dbReference type="SUPFAM" id="SSF47090">
    <property type="entry name" value="PGBD-like"/>
    <property type="match status" value="4"/>
</dbReference>
<dbReference type="GO" id="GO:0016787">
    <property type="term" value="F:hydrolase activity"/>
    <property type="evidence" value="ECO:0007669"/>
    <property type="project" value="UniProtKB-KW"/>
</dbReference>
<feature type="domain" description="Peptidoglycan binding-like" evidence="2">
    <location>
        <begin position="191"/>
        <end position="244"/>
    </location>
</feature>
<dbReference type="Proteomes" id="UP000284407">
    <property type="component" value="Unassembled WGS sequence"/>
</dbReference>
<comment type="caution">
    <text evidence="3">The sequence shown here is derived from an EMBL/GenBank/DDBJ whole genome shotgun (WGS) entry which is preliminary data.</text>
</comment>
<proteinExistence type="predicted"/>
<reference evidence="3 4" key="1">
    <citation type="submission" date="2018-09" db="EMBL/GenBank/DDBJ databases">
        <title>Genomic Encyclopedia of Archaeal and Bacterial Type Strains, Phase II (KMG-II): from individual species to whole genera.</title>
        <authorList>
            <person name="Goeker M."/>
        </authorList>
    </citation>
    <scope>NUCLEOTIDE SEQUENCE [LARGE SCALE GENOMIC DNA]</scope>
    <source>
        <strain evidence="3 4">DSM 11458</strain>
    </source>
</reference>
<name>A0A420DPU1_9RHOB</name>
<feature type="domain" description="Peptidoglycan binding-like" evidence="2">
    <location>
        <begin position="105"/>
        <end position="158"/>
    </location>
</feature>
<dbReference type="InterPro" id="IPR036366">
    <property type="entry name" value="PGBDSf"/>
</dbReference>
<feature type="signal peptide" evidence="1">
    <location>
        <begin position="1"/>
        <end position="22"/>
    </location>
</feature>
<evidence type="ECO:0000259" key="2">
    <source>
        <dbReference type="Pfam" id="PF01471"/>
    </source>
</evidence>
<sequence>MRTFTLPLILMASFGLSTPVLGQDLGDVIEGIAQSLINQEVDRNAYVAAQNADTVPAYREYLAKFKNGQYRANAENALARLGTPVEGSPASANQAEAKLGITVAQRVSVQRELTRLGYRTYGADGVWGRNTRSAISSWQRDRGDKVTGYVTGKQLRLLARDTAVTPPAENLASVDLTAPQVEARLGITVAQRVSIQRELTRLGHSTYGADGVWGRNTRSAISSWQRDRGDKVTGYVTEEQLRLLSRGIAVTPPTENTLSGGLTAAQTEAALRLTRAQRIAIQSQLTVIGYDAGVADGLWGSRTRSAISAWQRAHQGAQTGYVTASQVKLIASQARTAAAAPDDSASGPALEESLLELTRAERVDLQRRLVRLGYKSLPTDGIFSSETRRAVAEWQADEGETATGYLTADQVRLIRVETGG</sequence>
<organism evidence="3 4">
    <name type="scientific">Sulfitobacter guttiformis</name>
    <dbReference type="NCBI Taxonomy" id="74349"/>
    <lineage>
        <taxon>Bacteria</taxon>
        <taxon>Pseudomonadati</taxon>
        <taxon>Pseudomonadota</taxon>
        <taxon>Alphaproteobacteria</taxon>
        <taxon>Rhodobacterales</taxon>
        <taxon>Roseobacteraceae</taxon>
        <taxon>Sulfitobacter</taxon>
    </lineage>
</organism>
<dbReference type="RefSeq" id="WP_025063148.1">
    <property type="nucleotide sequence ID" value="NZ_RAQK01000001.1"/>
</dbReference>
<dbReference type="OrthoDB" id="8092964at2"/>
<dbReference type="InterPro" id="IPR002477">
    <property type="entry name" value="Peptidoglycan-bd-like"/>
</dbReference>
<dbReference type="EMBL" id="RAQK01000001">
    <property type="protein sequence ID" value="RKE96200.1"/>
    <property type="molecule type" value="Genomic_DNA"/>
</dbReference>
<dbReference type="STRING" id="1443111.Z949_2746"/>
<gene>
    <name evidence="3" type="ORF">C8N30_0754</name>
</gene>
<feature type="chain" id="PRO_5019082651" evidence="1">
    <location>
        <begin position="23"/>
        <end position="420"/>
    </location>
</feature>
<evidence type="ECO:0000313" key="4">
    <source>
        <dbReference type="Proteomes" id="UP000284407"/>
    </source>
</evidence>
<keyword evidence="4" id="KW-1185">Reference proteome</keyword>
<evidence type="ECO:0000313" key="3">
    <source>
        <dbReference type="EMBL" id="RKE96200.1"/>
    </source>
</evidence>
<dbReference type="Pfam" id="PF01471">
    <property type="entry name" value="PG_binding_1"/>
    <property type="match status" value="4"/>
</dbReference>
<feature type="domain" description="Peptidoglycan binding-like" evidence="2">
    <location>
        <begin position="275"/>
        <end position="328"/>
    </location>
</feature>
<feature type="domain" description="Peptidoglycan binding-like" evidence="2">
    <location>
        <begin position="359"/>
        <end position="411"/>
    </location>
</feature>
<keyword evidence="3" id="KW-0378">Hydrolase</keyword>
<accession>A0A420DPU1</accession>
<dbReference type="InterPro" id="IPR036365">
    <property type="entry name" value="PGBD-like_sf"/>
</dbReference>
<dbReference type="Gene3D" id="1.10.101.10">
    <property type="entry name" value="PGBD-like superfamily/PGBD"/>
    <property type="match status" value="4"/>
</dbReference>